<feature type="region of interest" description="Disordered" evidence="9">
    <location>
        <begin position="37"/>
        <end position="69"/>
    </location>
</feature>
<dbReference type="Proteomes" id="UP000886757">
    <property type="component" value="Unassembled WGS sequence"/>
</dbReference>
<evidence type="ECO:0000256" key="8">
    <source>
        <dbReference type="RuleBase" id="RU364100"/>
    </source>
</evidence>
<dbReference type="Pfam" id="PF02586">
    <property type="entry name" value="SRAP"/>
    <property type="match status" value="1"/>
</dbReference>
<dbReference type="GO" id="GO:0016829">
    <property type="term" value="F:lyase activity"/>
    <property type="evidence" value="ECO:0007669"/>
    <property type="project" value="UniProtKB-KW"/>
</dbReference>
<keyword evidence="7" id="KW-0456">Lyase</keyword>
<evidence type="ECO:0000256" key="3">
    <source>
        <dbReference type="ARBA" id="ARBA00022763"/>
    </source>
</evidence>
<gene>
    <name evidence="10" type="ORF">IAB31_04870</name>
</gene>
<keyword evidence="6" id="KW-0238">DNA-binding</keyword>
<dbReference type="SUPFAM" id="SSF143081">
    <property type="entry name" value="BB1717-like"/>
    <property type="match status" value="1"/>
</dbReference>
<evidence type="ECO:0000313" key="11">
    <source>
        <dbReference type="Proteomes" id="UP000886757"/>
    </source>
</evidence>
<evidence type="ECO:0000256" key="1">
    <source>
        <dbReference type="ARBA" id="ARBA00008136"/>
    </source>
</evidence>
<comment type="caution">
    <text evidence="10">The sequence shown here is derived from an EMBL/GenBank/DDBJ whole genome shotgun (WGS) entry which is preliminary data.</text>
</comment>
<comment type="similarity">
    <text evidence="1 8">Belongs to the SOS response-associated peptidase family.</text>
</comment>
<evidence type="ECO:0000256" key="9">
    <source>
        <dbReference type="SAM" id="MobiDB-lite"/>
    </source>
</evidence>
<evidence type="ECO:0000256" key="6">
    <source>
        <dbReference type="ARBA" id="ARBA00023125"/>
    </source>
</evidence>
<dbReference type="GO" id="GO:0106300">
    <property type="term" value="P:protein-DNA covalent cross-linking repair"/>
    <property type="evidence" value="ECO:0007669"/>
    <property type="project" value="InterPro"/>
</dbReference>
<keyword evidence="4 8" id="KW-0378">Hydrolase</keyword>
<dbReference type="EC" id="3.4.-.-" evidence="8"/>
<dbReference type="GO" id="GO:0006508">
    <property type="term" value="P:proteolysis"/>
    <property type="evidence" value="ECO:0007669"/>
    <property type="project" value="UniProtKB-KW"/>
</dbReference>
<keyword evidence="2 8" id="KW-0645">Protease</keyword>
<name>A0A9D1AD48_9FIRM</name>
<dbReference type="PANTHER" id="PTHR13604">
    <property type="entry name" value="DC12-RELATED"/>
    <property type="match status" value="1"/>
</dbReference>
<keyword evidence="5" id="KW-0190">Covalent protein-DNA linkage</keyword>
<evidence type="ECO:0000313" key="10">
    <source>
        <dbReference type="EMBL" id="HIR13239.1"/>
    </source>
</evidence>
<dbReference type="InterPro" id="IPR003738">
    <property type="entry name" value="SRAP"/>
</dbReference>
<dbReference type="GO" id="GO:0008233">
    <property type="term" value="F:peptidase activity"/>
    <property type="evidence" value="ECO:0007669"/>
    <property type="project" value="UniProtKB-KW"/>
</dbReference>
<organism evidence="10 11">
    <name type="scientific">Candidatus Choladousia intestinavium</name>
    <dbReference type="NCBI Taxonomy" id="2840727"/>
    <lineage>
        <taxon>Bacteria</taxon>
        <taxon>Bacillati</taxon>
        <taxon>Bacillota</taxon>
        <taxon>Clostridia</taxon>
        <taxon>Lachnospirales</taxon>
        <taxon>Lachnospiraceae</taxon>
        <taxon>Lachnospiraceae incertae sedis</taxon>
        <taxon>Candidatus Choladousia</taxon>
    </lineage>
</organism>
<evidence type="ECO:0000256" key="4">
    <source>
        <dbReference type="ARBA" id="ARBA00022801"/>
    </source>
</evidence>
<accession>A0A9D1AD48</accession>
<dbReference type="GO" id="GO:0003697">
    <property type="term" value="F:single-stranded DNA binding"/>
    <property type="evidence" value="ECO:0007669"/>
    <property type="project" value="InterPro"/>
</dbReference>
<dbReference type="InterPro" id="IPR036590">
    <property type="entry name" value="SRAP-like"/>
</dbReference>
<feature type="compositionally biased region" description="Basic and acidic residues" evidence="9">
    <location>
        <begin position="50"/>
        <end position="69"/>
    </location>
</feature>
<proteinExistence type="inferred from homology"/>
<protein>
    <recommendedName>
        <fullName evidence="8">Abasic site processing protein</fullName>
        <ecNumber evidence="8">3.4.-.-</ecNumber>
    </recommendedName>
</protein>
<evidence type="ECO:0000256" key="7">
    <source>
        <dbReference type="ARBA" id="ARBA00023239"/>
    </source>
</evidence>
<evidence type="ECO:0000256" key="5">
    <source>
        <dbReference type="ARBA" id="ARBA00023124"/>
    </source>
</evidence>
<keyword evidence="3" id="KW-0227">DNA damage</keyword>
<reference evidence="10" key="1">
    <citation type="submission" date="2020-10" db="EMBL/GenBank/DDBJ databases">
        <authorList>
            <person name="Gilroy R."/>
        </authorList>
    </citation>
    <scope>NUCLEOTIDE SEQUENCE</scope>
    <source>
        <strain evidence="10">ChiSjej4B22-8148</strain>
    </source>
</reference>
<dbReference type="PANTHER" id="PTHR13604:SF0">
    <property type="entry name" value="ABASIC SITE PROCESSING PROTEIN HMCES"/>
    <property type="match status" value="1"/>
</dbReference>
<dbReference type="Gene3D" id="3.90.1680.10">
    <property type="entry name" value="SOS response associated peptidase-like"/>
    <property type="match status" value="1"/>
</dbReference>
<sequence length="212" mass="24707">MCGRYYLNQEICPSQEALVLTGRGNFPNQVTMTLNGKRNYPNQAPMAMNTKRDSLNPGRSEKTAGKRSLSQERMRWGFPVPGKKERIINARAETALEKRIFRDSLLYRRCAVPASHYYEWNKEKERVTFRVPGETEFYMAGFYQRYGEEDCFVILTVAANASVEPVHDRMPLILTKEQVEPWICEEGMTEFFLSQGSPMLEKYQEYEQLTLF</sequence>
<evidence type="ECO:0000256" key="2">
    <source>
        <dbReference type="ARBA" id="ARBA00022670"/>
    </source>
</evidence>
<dbReference type="EMBL" id="DVGK01000057">
    <property type="protein sequence ID" value="HIR13239.1"/>
    <property type="molecule type" value="Genomic_DNA"/>
</dbReference>
<dbReference type="AlphaFoldDB" id="A0A9D1AD48"/>
<reference evidence="10" key="2">
    <citation type="journal article" date="2021" name="PeerJ">
        <title>Extensive microbial diversity within the chicken gut microbiome revealed by metagenomics and culture.</title>
        <authorList>
            <person name="Gilroy R."/>
            <person name="Ravi A."/>
            <person name="Getino M."/>
            <person name="Pursley I."/>
            <person name="Horton D.L."/>
            <person name="Alikhan N.F."/>
            <person name="Baker D."/>
            <person name="Gharbi K."/>
            <person name="Hall N."/>
            <person name="Watson M."/>
            <person name="Adriaenssens E.M."/>
            <person name="Foster-Nyarko E."/>
            <person name="Jarju S."/>
            <person name="Secka A."/>
            <person name="Antonio M."/>
            <person name="Oren A."/>
            <person name="Chaudhuri R.R."/>
            <person name="La Ragione R."/>
            <person name="Hildebrand F."/>
            <person name="Pallen M.J."/>
        </authorList>
    </citation>
    <scope>NUCLEOTIDE SEQUENCE</scope>
    <source>
        <strain evidence="10">ChiSjej4B22-8148</strain>
    </source>
</reference>